<evidence type="ECO:0000256" key="7">
    <source>
        <dbReference type="ARBA" id="ARBA00023128"/>
    </source>
</evidence>
<evidence type="ECO:0000256" key="6">
    <source>
        <dbReference type="ARBA" id="ARBA00023002"/>
    </source>
</evidence>
<keyword evidence="6" id="KW-0560">Oxidoreductase</keyword>
<organism evidence="11 12">
    <name type="scientific">Discostella pseudostelligera</name>
    <dbReference type="NCBI Taxonomy" id="259834"/>
    <lineage>
        <taxon>Eukaryota</taxon>
        <taxon>Sar</taxon>
        <taxon>Stramenopiles</taxon>
        <taxon>Ochrophyta</taxon>
        <taxon>Bacillariophyta</taxon>
        <taxon>Coscinodiscophyceae</taxon>
        <taxon>Thalassiosirophycidae</taxon>
        <taxon>Stephanodiscales</taxon>
        <taxon>Stephanodiscaceae</taxon>
        <taxon>Discostella</taxon>
    </lineage>
</organism>
<evidence type="ECO:0000256" key="4">
    <source>
        <dbReference type="ARBA" id="ARBA00013182"/>
    </source>
</evidence>
<reference evidence="11 12" key="1">
    <citation type="submission" date="2024-10" db="EMBL/GenBank/DDBJ databases">
        <title>Updated reference genomes for cyclostephanoid diatoms.</title>
        <authorList>
            <person name="Roberts W.R."/>
            <person name="Alverson A.J."/>
        </authorList>
    </citation>
    <scope>NUCLEOTIDE SEQUENCE [LARGE SCALE GENOMIC DNA]</scope>
    <source>
        <strain evidence="11 12">AJA232-27</strain>
    </source>
</reference>
<dbReference type="SUPFAM" id="SSF56796">
    <property type="entry name" value="Dehydroquinate synthase-like"/>
    <property type="match status" value="1"/>
</dbReference>
<keyword evidence="5" id="KW-0809">Transit peptide</keyword>
<dbReference type="PANTHER" id="PTHR11496:SF83">
    <property type="entry name" value="HYDROXYACID-OXOACID TRANSHYDROGENASE, MITOCHONDRIAL"/>
    <property type="match status" value="1"/>
</dbReference>
<dbReference type="Pfam" id="PF00465">
    <property type="entry name" value="Fe-ADH"/>
    <property type="match status" value="1"/>
</dbReference>
<dbReference type="InterPro" id="IPR039697">
    <property type="entry name" value="Alcohol_dehydrogenase_Fe"/>
</dbReference>
<dbReference type="EC" id="1.1.99.24" evidence="4"/>
<dbReference type="CDD" id="cd08190">
    <property type="entry name" value="HOT"/>
    <property type="match status" value="1"/>
</dbReference>
<keyword evidence="7" id="KW-0496">Mitochondrion</keyword>
<evidence type="ECO:0000259" key="9">
    <source>
        <dbReference type="Pfam" id="PF00465"/>
    </source>
</evidence>
<comment type="similarity">
    <text evidence="3">Belongs to the iron-containing alcohol dehydrogenase family. Hydroxyacid-oxoacid transhydrogenase subfamily.</text>
</comment>
<name>A0ABD3MVJ1_9STRA</name>
<feature type="domain" description="Fe-containing alcohol dehydrogenase-like C-terminal" evidence="10">
    <location>
        <begin position="345"/>
        <end position="410"/>
    </location>
</feature>
<dbReference type="Pfam" id="PF25137">
    <property type="entry name" value="ADH_Fe_C"/>
    <property type="match status" value="1"/>
</dbReference>
<dbReference type="Proteomes" id="UP001530293">
    <property type="component" value="Unassembled WGS sequence"/>
</dbReference>
<dbReference type="Gene3D" id="3.40.50.1970">
    <property type="match status" value="1"/>
</dbReference>
<evidence type="ECO:0000256" key="2">
    <source>
        <dbReference type="ARBA" id="ARBA00004173"/>
    </source>
</evidence>
<dbReference type="Gene3D" id="1.20.1090.10">
    <property type="entry name" value="Dehydroquinate synthase-like - alpha domain"/>
    <property type="match status" value="1"/>
</dbReference>
<proteinExistence type="inferred from homology"/>
<comment type="caution">
    <text evidence="11">The sequence shown here is derived from an EMBL/GenBank/DDBJ whole genome shotgun (WGS) entry which is preliminary data.</text>
</comment>
<dbReference type="GO" id="GO:0047988">
    <property type="term" value="F:hydroxyacid-oxoacid transhydrogenase activity"/>
    <property type="evidence" value="ECO:0007669"/>
    <property type="project" value="UniProtKB-EC"/>
</dbReference>
<evidence type="ECO:0000313" key="11">
    <source>
        <dbReference type="EMBL" id="KAL3767712.1"/>
    </source>
</evidence>
<dbReference type="InterPro" id="IPR001670">
    <property type="entry name" value="ADH_Fe/GldA"/>
</dbReference>
<dbReference type="AlphaFoldDB" id="A0ABD3MVJ1"/>
<dbReference type="InterPro" id="IPR042157">
    <property type="entry name" value="HOT"/>
</dbReference>
<comment type="subcellular location">
    <subcellularLocation>
        <location evidence="2">Mitochondrion</location>
    </subcellularLocation>
</comment>
<dbReference type="GO" id="GO:0005739">
    <property type="term" value="C:mitochondrion"/>
    <property type="evidence" value="ECO:0007669"/>
    <property type="project" value="UniProtKB-SubCell"/>
</dbReference>
<comment type="catalytic activity">
    <reaction evidence="1">
        <text>(S)-3-hydroxybutanoate + 2-oxoglutarate = (R)-2-hydroxyglutarate + acetoacetate</text>
        <dbReference type="Rhea" id="RHEA:23048"/>
        <dbReference type="ChEBI" id="CHEBI:11047"/>
        <dbReference type="ChEBI" id="CHEBI:13705"/>
        <dbReference type="ChEBI" id="CHEBI:15801"/>
        <dbReference type="ChEBI" id="CHEBI:16810"/>
        <dbReference type="EC" id="1.1.99.24"/>
    </reaction>
</comment>
<protein>
    <recommendedName>
        <fullName evidence="4">hydroxyacid-oxoacid transhydrogenase</fullName>
        <ecNumber evidence="4">1.1.99.24</ecNumber>
    </recommendedName>
</protein>
<gene>
    <name evidence="11" type="ORF">ACHAWU_010336</name>
</gene>
<evidence type="ECO:0000313" key="12">
    <source>
        <dbReference type="Proteomes" id="UP001530293"/>
    </source>
</evidence>
<evidence type="ECO:0000256" key="8">
    <source>
        <dbReference type="ARBA" id="ARBA00049496"/>
    </source>
</evidence>
<dbReference type="PANTHER" id="PTHR11496">
    <property type="entry name" value="ALCOHOL DEHYDROGENASE"/>
    <property type="match status" value="1"/>
</dbReference>
<accession>A0ABD3MVJ1</accession>
<evidence type="ECO:0000256" key="3">
    <source>
        <dbReference type="ARBA" id="ARBA00010005"/>
    </source>
</evidence>
<evidence type="ECO:0000256" key="1">
    <source>
        <dbReference type="ARBA" id="ARBA00000813"/>
    </source>
</evidence>
<sequence length="585" mass="64118">MAKPPLQLFAPFACRRWPPLASSLPSRRSRIRYSSIHHRISSRHRERTACHPFHHHWHRRTRNLSTSYLSTLRQTTQFQSNNASTTSRAAGGGCGDPICELSSSTLRYGPNATSEVGYDLALMNATRILVFVDPYVRTLDPYDTVMNSIHEHVCKKTNGEVAVVDVYDQIRVEPSNISFQHAIQYMQEKMSNFGPYDAIIALGGGSTIDTAKAANLYACCPPPGDFYDYVNPPLGKGMSIPSQSYLTPLIAIPTTAGTGSETTSVAIFDDVPTRSKTGIANKRLRPTLGIVDPNNMRTLPAAVAKYSGMDVLCHALESYTAIPHWLRPNSSSVSSSPLNRPAYQGSNPISDIWSLHALRECAMYLPRMVNDPAGDEEARSKMCLASSSAGMGFGNAGVHLCHGMSYAVASQVKDGYWTDGYPKIMHDNDSGASASASHNVDDDHHGLVAHGLSVAINAPAVFRFTGKPGQISNPTAEKHCQDRHAECALILHNARLHRLTHDNSSSMTTISEKAIRQHPGEALANELLELMHLLKIPAGLRSLGYNESDVKELARATLPQHRVTKLSPRQPIELEELHELFTDAL</sequence>
<feature type="domain" description="Alcohol dehydrogenase iron-type/glycerol dehydrogenase GldA" evidence="9">
    <location>
        <begin position="105"/>
        <end position="293"/>
    </location>
</feature>
<keyword evidence="12" id="KW-1185">Reference proteome</keyword>
<dbReference type="EMBL" id="JALLBG020000073">
    <property type="protein sequence ID" value="KAL3767712.1"/>
    <property type="molecule type" value="Genomic_DNA"/>
</dbReference>
<dbReference type="InterPro" id="IPR056798">
    <property type="entry name" value="ADH_Fe_C"/>
</dbReference>
<comment type="catalytic activity">
    <reaction evidence="8">
        <text>4-hydroxybutanoate + 2-oxoglutarate = (R)-2-hydroxyglutarate + succinate semialdehyde</text>
        <dbReference type="Rhea" id="RHEA:24734"/>
        <dbReference type="ChEBI" id="CHEBI:15801"/>
        <dbReference type="ChEBI" id="CHEBI:16724"/>
        <dbReference type="ChEBI" id="CHEBI:16810"/>
        <dbReference type="ChEBI" id="CHEBI:57706"/>
        <dbReference type="EC" id="1.1.99.24"/>
    </reaction>
</comment>
<evidence type="ECO:0000256" key="5">
    <source>
        <dbReference type="ARBA" id="ARBA00022946"/>
    </source>
</evidence>
<evidence type="ECO:0000259" key="10">
    <source>
        <dbReference type="Pfam" id="PF25137"/>
    </source>
</evidence>